<dbReference type="SUPFAM" id="SSF75304">
    <property type="entry name" value="Amidase signature (AS) enzymes"/>
    <property type="match status" value="1"/>
</dbReference>
<dbReference type="InterPro" id="IPR023631">
    <property type="entry name" value="Amidase_dom"/>
</dbReference>
<dbReference type="PANTHER" id="PTHR11895:SF176">
    <property type="entry name" value="AMIDASE AMID-RELATED"/>
    <property type="match status" value="1"/>
</dbReference>
<dbReference type="GO" id="GO:0003824">
    <property type="term" value="F:catalytic activity"/>
    <property type="evidence" value="ECO:0007669"/>
    <property type="project" value="InterPro"/>
</dbReference>
<dbReference type="EMBL" id="VJXY01000032">
    <property type="protein sequence ID" value="MBD6618870.1"/>
    <property type="molecule type" value="Genomic_DNA"/>
</dbReference>
<evidence type="ECO:0000259" key="1">
    <source>
        <dbReference type="Pfam" id="PF01425"/>
    </source>
</evidence>
<reference evidence="2" key="1">
    <citation type="submission" date="2019-07" db="EMBL/GenBank/DDBJ databases">
        <title>Toxilogical consequences of a new and cryptic species of cyanobacteria (Komarekiella delphini-convector) recovered from the epidermis of a bottlenose dolphin and 1500 ft. in the air.</title>
        <authorList>
            <person name="Brown A.O."/>
            <person name="Dvorak P."/>
            <person name="Villanueva C.D."/>
            <person name="Foss A.J."/>
            <person name="Garvey A.D."/>
            <person name="Gibson Q.A."/>
            <person name="Johansen J.R."/>
            <person name="Casamatta D.A."/>
        </authorList>
    </citation>
    <scope>NUCLEOTIDE SEQUENCE</scope>
    <source>
        <strain evidence="2">SJRDD-AB1</strain>
    </source>
</reference>
<evidence type="ECO:0000313" key="2">
    <source>
        <dbReference type="EMBL" id="MBD6618870.1"/>
    </source>
</evidence>
<sequence length="457" mass="49507">MIDQVWENSTMEVIGYGIDNGNIDPRELVEYFLTKIDQETGKKKIFIEVFEQQAKKQADAAYKRATTNTRLSLYDGIPLVWKDNFDIQGKPTSAGLKLLLDRVAQKDAVAYKTSVDAGFICLGKTNMTELAFSGLGINPTFGTPINPFGSEQARVPGGSSSGSAIAVAKGLCCAAMGTDTGGSIRTPAAWNNLVGLKTTAGLISTEGVIPLSQTLDTVGFITRCVEDAAILYHVMAQTNKIDFSDVGCKGLSLLVCTNIVWDNADSEVAAILDASIENIAAQGALIKKGNIPEFEQALKLINTKGNIVNYEASKNWLEFLEAHPNSISQDILDRFYIGAKIQDSDAQQVYQGLKDLQKQYLQRTNDYTAVIMPTVANVPPIINDLEQNSQKYTAENLLSLRNTRLANMLGLCAISLPVGFTSSGLPVGLMLVGAPFSEVSLLRLALAIEKVFSRQLF</sequence>
<gene>
    <name evidence="2" type="ORF">FNW02_24350</name>
</gene>
<proteinExistence type="predicted"/>
<dbReference type="Gene3D" id="3.90.1300.10">
    <property type="entry name" value="Amidase signature (AS) domain"/>
    <property type="match status" value="1"/>
</dbReference>
<accession>A0AA40VT56</accession>
<dbReference type="InterPro" id="IPR000120">
    <property type="entry name" value="Amidase"/>
</dbReference>
<dbReference type="AlphaFoldDB" id="A0AA40VT56"/>
<comment type="caution">
    <text evidence="2">The sequence shown here is derived from an EMBL/GenBank/DDBJ whole genome shotgun (WGS) entry which is preliminary data.</text>
</comment>
<dbReference type="Proteomes" id="UP001165986">
    <property type="component" value="Unassembled WGS sequence"/>
</dbReference>
<feature type="domain" description="Amidase" evidence="1">
    <location>
        <begin position="27"/>
        <end position="442"/>
    </location>
</feature>
<name>A0AA40VT56_9NOST</name>
<dbReference type="PANTHER" id="PTHR11895">
    <property type="entry name" value="TRANSAMIDASE"/>
    <property type="match status" value="1"/>
</dbReference>
<dbReference type="RefSeq" id="WP_191760072.1">
    <property type="nucleotide sequence ID" value="NZ_VJXY01000032.1"/>
</dbReference>
<keyword evidence="3" id="KW-1185">Reference proteome</keyword>
<organism evidence="2 3">
    <name type="scientific">Komarekiella delphini-convector SJRDD-AB1</name>
    <dbReference type="NCBI Taxonomy" id="2593771"/>
    <lineage>
        <taxon>Bacteria</taxon>
        <taxon>Bacillati</taxon>
        <taxon>Cyanobacteriota</taxon>
        <taxon>Cyanophyceae</taxon>
        <taxon>Nostocales</taxon>
        <taxon>Nostocaceae</taxon>
        <taxon>Komarekiella</taxon>
        <taxon>Komarekiella delphini-convector</taxon>
    </lineage>
</organism>
<dbReference type="InterPro" id="IPR036928">
    <property type="entry name" value="AS_sf"/>
</dbReference>
<dbReference type="Pfam" id="PF01425">
    <property type="entry name" value="Amidase"/>
    <property type="match status" value="1"/>
</dbReference>
<evidence type="ECO:0000313" key="3">
    <source>
        <dbReference type="Proteomes" id="UP001165986"/>
    </source>
</evidence>
<protein>
    <submittedName>
        <fullName evidence="2">Amidase</fullName>
    </submittedName>
</protein>